<evidence type="ECO:0000256" key="1">
    <source>
        <dbReference type="ARBA" id="ARBA00006043"/>
    </source>
</evidence>
<feature type="transmembrane region" description="Helical" evidence="4">
    <location>
        <begin position="148"/>
        <end position="173"/>
    </location>
</feature>
<dbReference type="OrthoDB" id="422728at2759"/>
<evidence type="ECO:0000313" key="8">
    <source>
        <dbReference type="Proteomes" id="UP000270094"/>
    </source>
</evidence>
<reference evidence="7 8" key="1">
    <citation type="submission" date="2018-11" db="EMBL/GenBank/DDBJ databases">
        <authorList>
            <consortium name="Pathogen Informatics"/>
        </authorList>
    </citation>
    <scope>NUCLEOTIDE SEQUENCE [LARGE SCALE GENOMIC DNA]</scope>
</reference>
<evidence type="ECO:0000259" key="5">
    <source>
        <dbReference type="Pfam" id="PF03152"/>
    </source>
</evidence>
<keyword evidence="4" id="KW-1133">Transmembrane helix</keyword>
<sequence length="350" mass="38656">MMNILSGMMGMGGGFGGHYSCTMRAYSAAFFDADAAKVNELNHGGKILLPNSTLDYLIRYNVPYPMLFKVSSTGESPRATNCGVLEFSAPEGKCYLPQWVIRVDSVTLPSATYAKLKPQSLEFLNISNPRAVLEVELRKFACLTKNDVIAVMVGCLLIFTFVNSTIFKALALINRGLYTCKSNDIFAPHLQYADQVLEFLVQEVKPSNAVCIIECDLNLDFDAPEGYVEKPNPLRQPSTFKPPAPAMKSLPVANGAHFSAFSGTGQRLDGRKKPSSNSLCSDQGEELLNTLTSLPPVVCIEDYKPGKLSFIRYDYKSRFETEREMQESKQSAGKKAVPFEGSSATIRRRY</sequence>
<dbReference type="Gene3D" id="3.10.330.10">
    <property type="match status" value="1"/>
</dbReference>
<comment type="similarity">
    <text evidence="1">Belongs to the UFD1 family.</text>
</comment>
<dbReference type="GO" id="GO:0031593">
    <property type="term" value="F:polyubiquitin modification-dependent protein binding"/>
    <property type="evidence" value="ECO:0007669"/>
    <property type="project" value="TreeGrafter"/>
</dbReference>
<dbReference type="InterPro" id="IPR055417">
    <property type="entry name" value="UFD1_N1"/>
</dbReference>
<dbReference type="EMBL" id="UYYB01101390">
    <property type="protein sequence ID" value="VDM78244.1"/>
    <property type="molecule type" value="Genomic_DNA"/>
</dbReference>
<dbReference type="GO" id="GO:0034098">
    <property type="term" value="C:VCP-NPL4-UFD1 AAA ATPase complex"/>
    <property type="evidence" value="ECO:0007669"/>
    <property type="project" value="TreeGrafter"/>
</dbReference>
<evidence type="ECO:0000256" key="2">
    <source>
        <dbReference type="ARBA" id="ARBA00022786"/>
    </source>
</evidence>
<feature type="domain" description="Ubiquitin fusion degradation protein UFD1 N-terminal subdomain 2" evidence="6">
    <location>
        <begin position="111"/>
        <end position="152"/>
    </location>
</feature>
<dbReference type="InterPro" id="IPR042299">
    <property type="entry name" value="Ufd1-like_Nn"/>
</dbReference>
<dbReference type="Proteomes" id="UP000270094">
    <property type="component" value="Unassembled WGS sequence"/>
</dbReference>
<dbReference type="Gene3D" id="2.40.40.50">
    <property type="entry name" value="Ubiquitin fusion degradation protein UFD1, N-terminal domain"/>
    <property type="match status" value="1"/>
</dbReference>
<evidence type="ECO:0000259" key="6">
    <source>
        <dbReference type="Pfam" id="PF24842"/>
    </source>
</evidence>
<dbReference type="PANTHER" id="PTHR12555">
    <property type="entry name" value="UBIQUITIN FUSION DEGRADATON PROTEIN 1"/>
    <property type="match status" value="1"/>
</dbReference>
<dbReference type="InterPro" id="IPR055418">
    <property type="entry name" value="UFD1_N2"/>
</dbReference>
<evidence type="ECO:0000256" key="3">
    <source>
        <dbReference type="SAM" id="MobiDB-lite"/>
    </source>
</evidence>
<keyword evidence="4" id="KW-0812">Transmembrane</keyword>
<evidence type="ECO:0000313" key="7">
    <source>
        <dbReference type="EMBL" id="VDM78244.1"/>
    </source>
</evidence>
<dbReference type="AlphaFoldDB" id="A0A3P7JIT2"/>
<dbReference type="InterPro" id="IPR004854">
    <property type="entry name" value="Ufd1-like"/>
</dbReference>
<feature type="domain" description="Ubiquitin fusion degradation protein UFD1 N-terminal subdomain 2" evidence="6">
    <location>
        <begin position="189"/>
        <end position="224"/>
    </location>
</feature>
<gene>
    <name evidence="7" type="ORF">SVUK_LOCUS13242</name>
</gene>
<dbReference type="Pfam" id="PF24842">
    <property type="entry name" value="UFD1_N2"/>
    <property type="match status" value="2"/>
</dbReference>
<feature type="region of interest" description="Disordered" evidence="3">
    <location>
        <begin position="324"/>
        <end position="350"/>
    </location>
</feature>
<dbReference type="PANTHER" id="PTHR12555:SF13">
    <property type="entry name" value="UBIQUITIN RECOGNITION FACTOR IN ER-ASSOCIATED DEGRADATION PROTEIN 1"/>
    <property type="match status" value="1"/>
</dbReference>
<protein>
    <submittedName>
        <fullName evidence="7">Uncharacterized protein</fullName>
    </submittedName>
</protein>
<name>A0A3P7JIT2_STRVU</name>
<dbReference type="GO" id="GO:0036503">
    <property type="term" value="P:ERAD pathway"/>
    <property type="evidence" value="ECO:0007669"/>
    <property type="project" value="TreeGrafter"/>
</dbReference>
<keyword evidence="8" id="KW-1185">Reference proteome</keyword>
<keyword evidence="4" id="KW-0472">Membrane</keyword>
<keyword evidence="2" id="KW-0833">Ubl conjugation pathway</keyword>
<evidence type="ECO:0000256" key="4">
    <source>
        <dbReference type="SAM" id="Phobius"/>
    </source>
</evidence>
<proteinExistence type="inferred from homology"/>
<feature type="domain" description="Ubiquitin fusion degradation protein UFD1 N-terminal subdomain 1" evidence="5">
    <location>
        <begin position="22"/>
        <end position="102"/>
    </location>
</feature>
<dbReference type="GO" id="GO:0006511">
    <property type="term" value="P:ubiquitin-dependent protein catabolic process"/>
    <property type="evidence" value="ECO:0007669"/>
    <property type="project" value="InterPro"/>
</dbReference>
<accession>A0A3P7JIT2</accession>
<organism evidence="7 8">
    <name type="scientific">Strongylus vulgaris</name>
    <name type="common">Blood worm</name>
    <dbReference type="NCBI Taxonomy" id="40348"/>
    <lineage>
        <taxon>Eukaryota</taxon>
        <taxon>Metazoa</taxon>
        <taxon>Ecdysozoa</taxon>
        <taxon>Nematoda</taxon>
        <taxon>Chromadorea</taxon>
        <taxon>Rhabditida</taxon>
        <taxon>Rhabditina</taxon>
        <taxon>Rhabditomorpha</taxon>
        <taxon>Strongyloidea</taxon>
        <taxon>Strongylidae</taxon>
        <taxon>Strongylus</taxon>
    </lineage>
</organism>
<dbReference type="Pfam" id="PF03152">
    <property type="entry name" value="UFD1_N1"/>
    <property type="match status" value="1"/>
</dbReference>